<organism evidence="13 14">
    <name type="scientific">Branchiostoma lanceolatum</name>
    <name type="common">Common lancelet</name>
    <name type="synonym">Amphioxus lanceolatum</name>
    <dbReference type="NCBI Taxonomy" id="7740"/>
    <lineage>
        <taxon>Eukaryota</taxon>
        <taxon>Metazoa</taxon>
        <taxon>Chordata</taxon>
        <taxon>Cephalochordata</taxon>
        <taxon>Leptocardii</taxon>
        <taxon>Amphioxiformes</taxon>
        <taxon>Branchiostomatidae</taxon>
        <taxon>Branchiostoma</taxon>
    </lineage>
</organism>
<feature type="compositionally biased region" description="Basic and acidic residues" evidence="11">
    <location>
        <begin position="720"/>
        <end position="743"/>
    </location>
</feature>
<dbReference type="EC" id="2.3.1.286" evidence="4"/>
<feature type="compositionally biased region" description="Acidic residues" evidence="11">
    <location>
        <begin position="652"/>
        <end position="664"/>
    </location>
</feature>
<dbReference type="InterPro" id="IPR026590">
    <property type="entry name" value="Ssirtuin_cat_dom"/>
</dbReference>
<protein>
    <recommendedName>
        <fullName evidence="4">protein acetyllysine N-acetyltransferase</fullName>
        <ecNumber evidence="4">2.3.1.286</ecNumber>
    </recommendedName>
</protein>
<dbReference type="GO" id="GO:0005654">
    <property type="term" value="C:nucleoplasm"/>
    <property type="evidence" value="ECO:0007669"/>
    <property type="project" value="TreeGrafter"/>
</dbReference>
<feature type="compositionally biased region" description="Basic and acidic residues" evidence="11">
    <location>
        <begin position="623"/>
        <end position="632"/>
    </location>
</feature>
<dbReference type="PANTHER" id="PTHR11085:SF9">
    <property type="entry name" value="NAD-DEPENDENT PROTEIN DEACETYLASE SIRTUIN-1"/>
    <property type="match status" value="1"/>
</dbReference>
<comment type="similarity">
    <text evidence="3">Belongs to the sirtuin family. Class I subfamily.</text>
</comment>
<evidence type="ECO:0000256" key="8">
    <source>
        <dbReference type="ARBA" id="ARBA00023027"/>
    </source>
</evidence>
<dbReference type="PROSITE" id="PS50305">
    <property type="entry name" value="SIRTUIN"/>
    <property type="match status" value="1"/>
</dbReference>
<dbReference type="OrthoDB" id="424302at2759"/>
<feature type="binding site" evidence="10">
    <location>
        <position position="364"/>
    </location>
    <ligand>
        <name>Zn(2+)</name>
        <dbReference type="ChEBI" id="CHEBI:29105"/>
    </ligand>
</feature>
<dbReference type="EMBL" id="OV696700">
    <property type="protein sequence ID" value="CAH1246884.1"/>
    <property type="molecule type" value="Genomic_DNA"/>
</dbReference>
<evidence type="ECO:0000256" key="7">
    <source>
        <dbReference type="ARBA" id="ARBA00022833"/>
    </source>
</evidence>
<dbReference type="GO" id="GO:0017136">
    <property type="term" value="F:histone deacetylase activity, NAD-dependent"/>
    <property type="evidence" value="ECO:0007669"/>
    <property type="project" value="TreeGrafter"/>
</dbReference>
<dbReference type="GO" id="GO:0051239">
    <property type="term" value="P:regulation of multicellular organismal process"/>
    <property type="evidence" value="ECO:0007669"/>
    <property type="project" value="UniProtKB-ARBA"/>
</dbReference>
<keyword evidence="9" id="KW-0539">Nucleus</keyword>
<evidence type="ECO:0000256" key="9">
    <source>
        <dbReference type="ARBA" id="ARBA00023242"/>
    </source>
</evidence>
<dbReference type="PANTHER" id="PTHR11085">
    <property type="entry name" value="NAD-DEPENDENT PROTEIN DEACYLASE SIRTUIN-5, MITOCHONDRIAL-RELATED"/>
    <property type="match status" value="1"/>
</dbReference>
<feature type="compositionally biased region" description="Polar residues" evidence="11">
    <location>
        <begin position="689"/>
        <end position="699"/>
    </location>
</feature>
<dbReference type="GO" id="GO:0033553">
    <property type="term" value="C:rDNA heterochromatin"/>
    <property type="evidence" value="ECO:0007669"/>
    <property type="project" value="TreeGrafter"/>
</dbReference>
<feature type="binding site" evidence="10">
    <location>
        <position position="388"/>
    </location>
    <ligand>
        <name>Zn(2+)</name>
        <dbReference type="ChEBI" id="CHEBI:29105"/>
    </ligand>
</feature>
<name>A0A8J9Z3B7_BRALA</name>
<feature type="region of interest" description="Disordered" evidence="11">
    <location>
        <begin position="120"/>
        <end position="168"/>
    </location>
</feature>
<proteinExistence type="inferred from homology"/>
<dbReference type="InterPro" id="IPR003000">
    <property type="entry name" value="Sirtuin"/>
</dbReference>
<dbReference type="GO" id="GO:0050793">
    <property type="term" value="P:regulation of developmental process"/>
    <property type="evidence" value="ECO:0007669"/>
    <property type="project" value="UniProtKB-ARBA"/>
</dbReference>
<keyword evidence="7 10" id="KW-0862">Zinc</keyword>
<comment type="cofactor">
    <cofactor evidence="1">
        <name>Zn(2+)</name>
        <dbReference type="ChEBI" id="CHEBI:29105"/>
    </cofactor>
</comment>
<dbReference type="InterPro" id="IPR050134">
    <property type="entry name" value="NAD-dep_sirtuin_deacylases"/>
</dbReference>
<feature type="compositionally biased region" description="Low complexity" evidence="11">
    <location>
        <begin position="155"/>
        <end position="165"/>
    </location>
</feature>
<dbReference type="FunFam" id="3.30.1600.10:FF:000013">
    <property type="entry name" value="NAD-dependent protein deacetylase sirtuin-1"/>
    <property type="match status" value="1"/>
</dbReference>
<gene>
    <name evidence="13" type="primary">SIRT1</name>
    <name evidence="13" type="ORF">BLAG_LOCUS8751</name>
</gene>
<feature type="active site" description="Proton acceptor" evidence="10">
    <location>
        <position position="356"/>
    </location>
</feature>
<dbReference type="GO" id="GO:0002039">
    <property type="term" value="F:p53 binding"/>
    <property type="evidence" value="ECO:0007669"/>
    <property type="project" value="TreeGrafter"/>
</dbReference>
<keyword evidence="6 10" id="KW-0479">Metal-binding</keyword>
<feature type="region of interest" description="Disordered" evidence="11">
    <location>
        <begin position="1"/>
        <end position="40"/>
    </location>
</feature>
<dbReference type="SUPFAM" id="SSF52467">
    <property type="entry name" value="DHS-like NAD/FAD-binding domain"/>
    <property type="match status" value="1"/>
</dbReference>
<accession>A0A8J9Z3B7</accession>
<feature type="region of interest" description="Disordered" evidence="11">
    <location>
        <begin position="646"/>
        <end position="743"/>
    </location>
</feature>
<evidence type="ECO:0000313" key="14">
    <source>
        <dbReference type="Proteomes" id="UP000838412"/>
    </source>
</evidence>
<evidence type="ECO:0000256" key="5">
    <source>
        <dbReference type="ARBA" id="ARBA00022679"/>
    </source>
</evidence>
<evidence type="ECO:0000256" key="3">
    <source>
        <dbReference type="ARBA" id="ARBA00006924"/>
    </source>
</evidence>
<dbReference type="CDD" id="cd01408">
    <property type="entry name" value="SIRT1"/>
    <property type="match status" value="1"/>
</dbReference>
<keyword evidence="5" id="KW-0808">Transferase</keyword>
<feature type="domain" description="Deacetylase sirtuin-type" evidence="12">
    <location>
        <begin position="229"/>
        <end position="489"/>
    </location>
</feature>
<feature type="binding site" evidence="10">
    <location>
        <position position="391"/>
    </location>
    <ligand>
        <name>Zn(2+)</name>
        <dbReference type="ChEBI" id="CHEBI:29105"/>
    </ligand>
</feature>
<dbReference type="InterPro" id="IPR026591">
    <property type="entry name" value="Sirtuin_cat_small_dom_sf"/>
</dbReference>
<keyword evidence="14" id="KW-1185">Reference proteome</keyword>
<comment type="subcellular location">
    <subcellularLocation>
        <location evidence="2">Nucleus</location>
    </subcellularLocation>
</comment>
<dbReference type="Proteomes" id="UP000838412">
    <property type="component" value="Chromosome 15"/>
</dbReference>
<feature type="compositionally biased region" description="Basic and acidic residues" evidence="11">
    <location>
        <begin position="595"/>
        <end position="613"/>
    </location>
</feature>
<evidence type="ECO:0000256" key="2">
    <source>
        <dbReference type="ARBA" id="ARBA00004123"/>
    </source>
</evidence>
<evidence type="ECO:0000313" key="13">
    <source>
        <dbReference type="EMBL" id="CAH1246884.1"/>
    </source>
</evidence>
<dbReference type="Gene3D" id="3.30.1600.10">
    <property type="entry name" value="SIR2/SIRT2 'Small Domain"/>
    <property type="match status" value="1"/>
</dbReference>
<dbReference type="GO" id="GO:0005637">
    <property type="term" value="C:nuclear inner membrane"/>
    <property type="evidence" value="ECO:0007669"/>
    <property type="project" value="TreeGrafter"/>
</dbReference>
<feature type="binding site" evidence="10">
    <location>
        <position position="367"/>
    </location>
    <ligand>
        <name>Zn(2+)</name>
        <dbReference type="ChEBI" id="CHEBI:29105"/>
    </ligand>
</feature>
<dbReference type="Pfam" id="PF02146">
    <property type="entry name" value="SIR2"/>
    <property type="match status" value="1"/>
</dbReference>
<dbReference type="AlphaFoldDB" id="A0A8J9Z3B7"/>
<sequence length="743" mass="81823">MAEDSEISPTSPQKRARLSSDEGLTPDGEVGGFQKIPPTIWNGTGAIDVGTPTPPYDDSWSNYDCTAGSTGDHGLLNGFHHTNGFGDHDNEFDYTNGWVHNDGDHLDPDPDLSQHNLEEHQELADLSGDPSLNCLLGDPVGEGQSTENQADSDAETVSSVSSASTGDWQATTISGPMQWVQHQMTMGINPRTILHELLPPNMVLPPDLDSLTLWKLVVNILTEPPKREKLPNVNTLQDVVRLIHRSKNIVVLTGAGVSVSCGIPDFRSRDGIYAKLAVDFPDLPDPQAMFDIDYFRKNPLPFFKFAKAIYPGQYTPSRCHRFIRQLEEQGKLLRNYTQNIDTLEQEAGIHRIIQCHGSFATASCTNCKRKVDCEEIRRDIFDQVVPRCPQCPSDGPMAVMKPDIVFFGEGLSDKFHQTITVDKDKVDLLIVIGSRLKVRPVALIPSSIPAEVPQVLINREPLNHMTFDVELLGDSDVIVEEICRLLGEGWTTESDSAPPLQQVAEIPPKIEAPETSCTNDCTHGSFSNIHSPNSTTSNEATEANVNQRIDCLSTNQEQPKSSPANQDAEVSSTSQEQTSPELSRTGDQTPSPSSKGDDVDRDPESEHDMEALRRCWQSKRQRRESVAKRLPDHSYQFVPPNRYVFQGAEVFSDSESDDDSDSLSDCEHERGESRTAGFQCNGGSDEDTQQTFVSNTSWFDGSEDSQEQGSGEGKVTTVERGSHKSTTEKVTDKGGGDKVSKSL</sequence>
<feature type="compositionally biased region" description="Polar residues" evidence="11">
    <location>
        <begin position="555"/>
        <end position="594"/>
    </location>
</feature>
<evidence type="ECO:0000256" key="10">
    <source>
        <dbReference type="PROSITE-ProRule" id="PRU00236"/>
    </source>
</evidence>
<evidence type="ECO:0000256" key="6">
    <source>
        <dbReference type="ARBA" id="ARBA00022723"/>
    </source>
</evidence>
<feature type="region of interest" description="Disordered" evidence="11">
    <location>
        <begin position="555"/>
        <end position="634"/>
    </location>
</feature>
<dbReference type="GO" id="GO:0003714">
    <property type="term" value="F:transcription corepressor activity"/>
    <property type="evidence" value="ECO:0007669"/>
    <property type="project" value="TreeGrafter"/>
</dbReference>
<evidence type="ECO:0000256" key="11">
    <source>
        <dbReference type="SAM" id="MobiDB-lite"/>
    </source>
</evidence>
<keyword evidence="8" id="KW-0520">NAD</keyword>
<evidence type="ECO:0000256" key="1">
    <source>
        <dbReference type="ARBA" id="ARBA00001947"/>
    </source>
</evidence>
<dbReference type="InterPro" id="IPR029035">
    <property type="entry name" value="DHS-like_NAD/FAD-binding_dom"/>
</dbReference>
<dbReference type="Gene3D" id="3.40.50.1220">
    <property type="entry name" value="TPP-binding domain"/>
    <property type="match status" value="1"/>
</dbReference>
<dbReference type="GO" id="GO:0046872">
    <property type="term" value="F:metal ion binding"/>
    <property type="evidence" value="ECO:0007669"/>
    <property type="project" value="UniProtKB-KW"/>
</dbReference>
<evidence type="ECO:0000256" key="4">
    <source>
        <dbReference type="ARBA" id="ARBA00012928"/>
    </source>
</evidence>
<evidence type="ECO:0000259" key="12">
    <source>
        <dbReference type="PROSITE" id="PS50305"/>
    </source>
</evidence>
<dbReference type="GO" id="GO:0070403">
    <property type="term" value="F:NAD+ binding"/>
    <property type="evidence" value="ECO:0007669"/>
    <property type="project" value="InterPro"/>
</dbReference>
<reference evidence="13" key="1">
    <citation type="submission" date="2022-01" db="EMBL/GenBank/DDBJ databases">
        <authorList>
            <person name="Braso-Vives M."/>
        </authorList>
    </citation>
    <scope>NUCLEOTIDE SEQUENCE</scope>
</reference>